<dbReference type="PANTHER" id="PTHR35601:SF1">
    <property type="entry name" value="TOXIN RELE"/>
    <property type="match status" value="1"/>
</dbReference>
<dbReference type="EMBL" id="LO018304">
    <property type="protein sequence ID" value="CUM58062.1"/>
    <property type="molecule type" value="Genomic_DNA"/>
</dbReference>
<comment type="similarity">
    <text evidence="1">Belongs to the RelE toxin family.</text>
</comment>
<evidence type="ECO:0000313" key="3">
    <source>
        <dbReference type="EMBL" id="CUM58062.1"/>
    </source>
</evidence>
<dbReference type="PANTHER" id="PTHR35601">
    <property type="entry name" value="TOXIN RELE"/>
    <property type="match status" value="1"/>
</dbReference>
<reference evidence="3" key="1">
    <citation type="submission" date="2015-09" db="EMBL/GenBank/DDBJ databases">
        <authorList>
            <person name="Jackson K.R."/>
            <person name="Lunt B.L."/>
            <person name="Fisher J.N.B."/>
            <person name="Gardner A.V."/>
            <person name="Bailey M.E."/>
            <person name="Deus L.M."/>
            <person name="Earl A.S."/>
            <person name="Gibby P.D."/>
            <person name="Hartmann K.A."/>
            <person name="Liu J.E."/>
            <person name="Manci A.M."/>
            <person name="Nielsen D.A."/>
            <person name="Solomon M.B."/>
            <person name="Breakwell D.P."/>
            <person name="Burnett S.H."/>
            <person name="Grose J.H."/>
        </authorList>
    </citation>
    <scope>NUCLEOTIDE SEQUENCE</scope>
    <source>
        <strain evidence="3">7805</strain>
    </source>
</reference>
<gene>
    <name evidence="3" type="ORF">PLAM_0095</name>
</gene>
<accession>A0A1J1J9D1</accession>
<proteinExistence type="inferred from homology"/>
<dbReference type="Gene3D" id="3.30.2310.20">
    <property type="entry name" value="RelE-like"/>
    <property type="match status" value="1"/>
</dbReference>
<evidence type="ECO:0000256" key="2">
    <source>
        <dbReference type="ARBA" id="ARBA00022649"/>
    </source>
</evidence>
<dbReference type="SUPFAM" id="SSF143011">
    <property type="entry name" value="RelE-like"/>
    <property type="match status" value="1"/>
</dbReference>
<dbReference type="AlphaFoldDB" id="A0A1J1J9D1"/>
<dbReference type="InterPro" id="IPR007712">
    <property type="entry name" value="RelE/ParE_toxin"/>
</dbReference>
<dbReference type="RefSeq" id="WP_026785535.1">
    <property type="nucleotide sequence ID" value="NZ_CAJCFV010000080.1"/>
</dbReference>
<dbReference type="NCBIfam" id="TIGR02385">
    <property type="entry name" value="RelE_StbE"/>
    <property type="match status" value="1"/>
</dbReference>
<name>A0A1J1J9D1_PLAAG</name>
<dbReference type="InterPro" id="IPR035093">
    <property type="entry name" value="RelE/ParE_toxin_dom_sf"/>
</dbReference>
<sequence>MYRIQFSKKAQRQFKALPQLVQEQLQPKIDALSINPRPFGIKALQGRKGLLRLRAGDYRIIYQIEDDLLIVLIVEVGHRREVYRN</sequence>
<keyword evidence="2" id="KW-1277">Toxin-antitoxin system</keyword>
<dbReference type="Pfam" id="PF05016">
    <property type="entry name" value="ParE_toxin"/>
    <property type="match status" value="1"/>
</dbReference>
<organism evidence="3">
    <name type="scientific">Planktothrix agardhii</name>
    <name type="common">Oscillatoria agardhii</name>
    <dbReference type="NCBI Taxonomy" id="1160"/>
    <lineage>
        <taxon>Bacteria</taxon>
        <taxon>Bacillati</taxon>
        <taxon>Cyanobacteriota</taxon>
        <taxon>Cyanophyceae</taxon>
        <taxon>Oscillatoriophycideae</taxon>
        <taxon>Oscillatoriales</taxon>
        <taxon>Microcoleaceae</taxon>
        <taxon>Planktothrix</taxon>
    </lineage>
</organism>
<evidence type="ECO:0000256" key="1">
    <source>
        <dbReference type="ARBA" id="ARBA00006226"/>
    </source>
</evidence>
<protein>
    <submittedName>
        <fullName evidence="3">Addiction module toxin, RelE/StbE family</fullName>
    </submittedName>
</protein>